<dbReference type="SUPFAM" id="SSF48403">
    <property type="entry name" value="Ankyrin repeat"/>
    <property type="match status" value="1"/>
</dbReference>
<evidence type="ECO:0000256" key="2">
    <source>
        <dbReference type="ARBA" id="ARBA00023043"/>
    </source>
</evidence>
<dbReference type="InterPro" id="IPR036770">
    <property type="entry name" value="Ankyrin_rpt-contain_sf"/>
</dbReference>
<name>A0AAW0WIF6_CHEQU</name>
<organism evidence="4 5">
    <name type="scientific">Cherax quadricarinatus</name>
    <name type="common">Australian red claw crayfish</name>
    <dbReference type="NCBI Taxonomy" id="27406"/>
    <lineage>
        <taxon>Eukaryota</taxon>
        <taxon>Metazoa</taxon>
        <taxon>Ecdysozoa</taxon>
        <taxon>Arthropoda</taxon>
        <taxon>Crustacea</taxon>
        <taxon>Multicrustacea</taxon>
        <taxon>Malacostraca</taxon>
        <taxon>Eumalacostraca</taxon>
        <taxon>Eucarida</taxon>
        <taxon>Decapoda</taxon>
        <taxon>Pleocyemata</taxon>
        <taxon>Astacidea</taxon>
        <taxon>Parastacoidea</taxon>
        <taxon>Parastacidae</taxon>
        <taxon>Cherax</taxon>
    </lineage>
</organism>
<keyword evidence="5" id="KW-1185">Reference proteome</keyword>
<gene>
    <name evidence="4" type="ORF">OTU49_009937</name>
</gene>
<dbReference type="Pfam" id="PF00023">
    <property type="entry name" value="Ank"/>
    <property type="match status" value="1"/>
</dbReference>
<proteinExistence type="predicted"/>
<evidence type="ECO:0000256" key="1">
    <source>
        <dbReference type="ARBA" id="ARBA00022737"/>
    </source>
</evidence>
<evidence type="ECO:0000256" key="3">
    <source>
        <dbReference type="PROSITE-ProRule" id="PRU00023"/>
    </source>
</evidence>
<dbReference type="AlphaFoldDB" id="A0AAW0WIF6"/>
<dbReference type="Proteomes" id="UP001445076">
    <property type="component" value="Unassembled WGS sequence"/>
</dbReference>
<sequence>RLWLDDTEHDMNQGDNHGFSLLHWACKEGHFGIVEMLITRGARINATNLGDDIPLHWAAAHGHRDIVGYLLRYKADVNFINEHGNTPLHYACFWGFELIAEDLVQAGAPVSIANKYGEVTFDKCRRVLAKQLHTMAVDSGQNLEKVPFKDQSWLALKTRSRDATLSRHKGINITELALHTKIAVSPSGELWRGKW</sequence>
<dbReference type="SMART" id="SM00248">
    <property type="entry name" value="ANK"/>
    <property type="match status" value="3"/>
</dbReference>
<protein>
    <submittedName>
        <fullName evidence="4">Uncharacterized protein</fullName>
    </submittedName>
</protein>
<dbReference type="FunFam" id="1.25.40.20:FF:000050">
    <property type="entry name" value="integrin-linked protein kinase"/>
    <property type="match status" value="1"/>
</dbReference>
<accession>A0AAW0WIF6</accession>
<feature type="repeat" description="ANK" evidence="3">
    <location>
        <begin position="83"/>
        <end position="115"/>
    </location>
</feature>
<dbReference type="PROSITE" id="PS50297">
    <property type="entry name" value="ANK_REP_REGION"/>
    <property type="match status" value="3"/>
</dbReference>
<evidence type="ECO:0000313" key="4">
    <source>
        <dbReference type="EMBL" id="KAK8727092.1"/>
    </source>
</evidence>
<keyword evidence="1" id="KW-0677">Repeat</keyword>
<feature type="non-terminal residue" evidence="4">
    <location>
        <position position="1"/>
    </location>
</feature>
<feature type="repeat" description="ANK" evidence="3">
    <location>
        <begin position="17"/>
        <end position="49"/>
    </location>
</feature>
<comment type="caution">
    <text evidence="4">The sequence shown here is derived from an EMBL/GenBank/DDBJ whole genome shotgun (WGS) entry which is preliminary data.</text>
</comment>
<keyword evidence="2 3" id="KW-0040">ANK repeat</keyword>
<dbReference type="PANTHER" id="PTHR24171">
    <property type="entry name" value="ANKYRIN REPEAT DOMAIN-CONTAINING PROTEIN 39-RELATED"/>
    <property type="match status" value="1"/>
</dbReference>
<feature type="repeat" description="ANK" evidence="3">
    <location>
        <begin position="50"/>
        <end position="82"/>
    </location>
</feature>
<evidence type="ECO:0000313" key="5">
    <source>
        <dbReference type="Proteomes" id="UP001445076"/>
    </source>
</evidence>
<dbReference type="InterPro" id="IPR002110">
    <property type="entry name" value="Ankyrin_rpt"/>
</dbReference>
<dbReference type="PROSITE" id="PS50088">
    <property type="entry name" value="ANK_REPEAT"/>
    <property type="match status" value="3"/>
</dbReference>
<dbReference type="Gene3D" id="1.25.40.20">
    <property type="entry name" value="Ankyrin repeat-containing domain"/>
    <property type="match status" value="1"/>
</dbReference>
<dbReference type="EMBL" id="JARKIK010000077">
    <property type="protein sequence ID" value="KAK8727092.1"/>
    <property type="molecule type" value="Genomic_DNA"/>
</dbReference>
<reference evidence="4 5" key="1">
    <citation type="journal article" date="2024" name="BMC Genomics">
        <title>Genome assembly of redclaw crayfish (Cherax quadricarinatus) provides insights into its immune adaptation and hypoxia tolerance.</title>
        <authorList>
            <person name="Liu Z."/>
            <person name="Zheng J."/>
            <person name="Li H."/>
            <person name="Fang K."/>
            <person name="Wang S."/>
            <person name="He J."/>
            <person name="Zhou D."/>
            <person name="Weng S."/>
            <person name="Chi M."/>
            <person name="Gu Z."/>
            <person name="He J."/>
            <person name="Li F."/>
            <person name="Wang M."/>
        </authorList>
    </citation>
    <scope>NUCLEOTIDE SEQUENCE [LARGE SCALE GENOMIC DNA]</scope>
    <source>
        <strain evidence="4">ZL_2023a</strain>
    </source>
</reference>
<dbReference type="Pfam" id="PF12796">
    <property type="entry name" value="Ank_2"/>
    <property type="match status" value="1"/>
</dbReference>